<comment type="caution">
    <text evidence="2">The sequence shown here is derived from an EMBL/GenBank/DDBJ whole genome shotgun (WGS) entry which is preliminary data.</text>
</comment>
<name>A0AAV6VWT3_9ARAC</name>
<dbReference type="EMBL" id="JAFNEN010000014">
    <property type="protein sequence ID" value="KAG8200668.1"/>
    <property type="molecule type" value="Genomic_DNA"/>
</dbReference>
<sequence>MILATKPLKQSQKDEDYDDRKLSTNKGGRKDDISLPRPPLHRLNSDARRYPRNYANEESGGQQQQQLLEMYPCSRFKMPVTELLPSQHVMVMLGYRTRCWRYGPVPFPACCC</sequence>
<keyword evidence="3" id="KW-1185">Reference proteome</keyword>
<protein>
    <submittedName>
        <fullName evidence="2">Uncharacterized protein</fullName>
    </submittedName>
</protein>
<feature type="compositionally biased region" description="Basic and acidic residues" evidence="1">
    <location>
        <begin position="11"/>
        <end position="34"/>
    </location>
</feature>
<accession>A0AAV6VWT3</accession>
<organism evidence="2 3">
    <name type="scientific">Oedothorax gibbosus</name>
    <dbReference type="NCBI Taxonomy" id="931172"/>
    <lineage>
        <taxon>Eukaryota</taxon>
        <taxon>Metazoa</taxon>
        <taxon>Ecdysozoa</taxon>
        <taxon>Arthropoda</taxon>
        <taxon>Chelicerata</taxon>
        <taxon>Arachnida</taxon>
        <taxon>Araneae</taxon>
        <taxon>Araneomorphae</taxon>
        <taxon>Entelegynae</taxon>
        <taxon>Araneoidea</taxon>
        <taxon>Linyphiidae</taxon>
        <taxon>Erigoninae</taxon>
        <taxon>Oedothorax</taxon>
    </lineage>
</organism>
<proteinExistence type="predicted"/>
<dbReference type="AlphaFoldDB" id="A0AAV6VWT3"/>
<evidence type="ECO:0000256" key="1">
    <source>
        <dbReference type="SAM" id="MobiDB-lite"/>
    </source>
</evidence>
<evidence type="ECO:0000313" key="3">
    <source>
        <dbReference type="Proteomes" id="UP000827092"/>
    </source>
</evidence>
<gene>
    <name evidence="2" type="ORF">JTE90_022286</name>
</gene>
<reference evidence="2 3" key="1">
    <citation type="journal article" date="2022" name="Nat. Ecol. Evol.">
        <title>A masculinizing supergene underlies an exaggerated male reproductive morph in a spider.</title>
        <authorList>
            <person name="Hendrickx F."/>
            <person name="De Corte Z."/>
            <person name="Sonet G."/>
            <person name="Van Belleghem S.M."/>
            <person name="Kostlbacher S."/>
            <person name="Vangestel C."/>
        </authorList>
    </citation>
    <scope>NUCLEOTIDE SEQUENCE [LARGE SCALE GENOMIC DNA]</scope>
    <source>
        <strain evidence="2">W744_W776</strain>
    </source>
</reference>
<feature type="region of interest" description="Disordered" evidence="1">
    <location>
        <begin position="1"/>
        <end position="64"/>
    </location>
</feature>
<evidence type="ECO:0000313" key="2">
    <source>
        <dbReference type="EMBL" id="KAG8200668.1"/>
    </source>
</evidence>
<dbReference type="Proteomes" id="UP000827092">
    <property type="component" value="Unassembled WGS sequence"/>
</dbReference>